<dbReference type="AlphaFoldDB" id="A0A183BQT5"/>
<feature type="compositionally biased region" description="Acidic residues" evidence="1">
    <location>
        <begin position="357"/>
        <end position="372"/>
    </location>
</feature>
<protein>
    <submittedName>
        <fullName evidence="4">Secreted protein</fullName>
    </submittedName>
</protein>
<dbReference type="Proteomes" id="UP000050741">
    <property type="component" value="Unassembled WGS sequence"/>
</dbReference>
<evidence type="ECO:0000313" key="4">
    <source>
        <dbReference type="WBParaSite" id="GPLIN_000297100"/>
    </source>
</evidence>
<sequence length="372" mass="42097">MNSHFKFLIFCVIIFSTTLTTSATNDDASLLKLQTEAKQFAEHITHCQFTFGPLPFNSPEEIQSPQKRWESTRQEATSNMATSCEVPVDYRISTPMATAIQKNFSIYYMDNTTTLPKKYLDYLPENMIPANDPGLSEKQLVIVLKKMYRKNKMVTTVLLNGTEQTTRSLPFFKRELRLMNHRYCLFRLMGDLRDKAARIFYFMPGFIGYNKGVAKSMLALYTDLKNDELIDAIINGEHALDQVKTVSSSALHGNLLGSDGKAALYFIVHAWDKSLPECEDNLQPAHVMVKKGNDMERALPICRPKWLTRVSDILAATTTENTAETTPSTAQTEPPSPDHTEESPDHTEESPDHTEESPEQTEETPPSDEPEE</sequence>
<reference evidence="4" key="3">
    <citation type="submission" date="2016-06" db="UniProtKB">
        <authorList>
            <consortium name="WormBaseParasite"/>
        </authorList>
    </citation>
    <scope>IDENTIFICATION</scope>
</reference>
<feature type="compositionally biased region" description="Basic and acidic residues" evidence="1">
    <location>
        <begin position="336"/>
        <end position="356"/>
    </location>
</feature>
<keyword evidence="3" id="KW-1185">Reference proteome</keyword>
<reference evidence="3" key="1">
    <citation type="submission" date="2013-12" db="EMBL/GenBank/DDBJ databases">
        <authorList>
            <person name="Aslett M."/>
        </authorList>
    </citation>
    <scope>NUCLEOTIDE SEQUENCE [LARGE SCALE GENOMIC DNA]</scope>
    <source>
        <strain evidence="3">Lindley</strain>
    </source>
</reference>
<feature type="compositionally biased region" description="Low complexity" evidence="1">
    <location>
        <begin position="318"/>
        <end position="330"/>
    </location>
</feature>
<organism evidence="3 4">
    <name type="scientific">Globodera pallida</name>
    <name type="common">Potato cyst nematode worm</name>
    <name type="synonym">Heterodera pallida</name>
    <dbReference type="NCBI Taxonomy" id="36090"/>
    <lineage>
        <taxon>Eukaryota</taxon>
        <taxon>Metazoa</taxon>
        <taxon>Ecdysozoa</taxon>
        <taxon>Nematoda</taxon>
        <taxon>Chromadorea</taxon>
        <taxon>Rhabditida</taxon>
        <taxon>Tylenchina</taxon>
        <taxon>Tylenchomorpha</taxon>
        <taxon>Tylenchoidea</taxon>
        <taxon>Heteroderidae</taxon>
        <taxon>Heteroderinae</taxon>
        <taxon>Globodera</taxon>
    </lineage>
</organism>
<feature type="chain" id="PRO_5008146512" evidence="2">
    <location>
        <begin position="24"/>
        <end position="372"/>
    </location>
</feature>
<dbReference type="WBParaSite" id="GPLIN_000297100">
    <property type="protein sequence ID" value="GPLIN_000297100"/>
    <property type="gene ID" value="GPLIN_000297100"/>
</dbReference>
<reference evidence="3" key="2">
    <citation type="submission" date="2014-05" db="EMBL/GenBank/DDBJ databases">
        <title>The genome and life-stage specific transcriptomes of Globodera pallida elucidate key aspects of plant parasitism by a cyst nematode.</title>
        <authorList>
            <person name="Cotton J.A."/>
            <person name="Lilley C.J."/>
            <person name="Jones L.M."/>
            <person name="Kikuchi T."/>
            <person name="Reid A.J."/>
            <person name="Thorpe P."/>
            <person name="Tsai I.J."/>
            <person name="Beasley H."/>
            <person name="Blok V."/>
            <person name="Cock P.J.A."/>
            <person name="Van den Akker S.E."/>
            <person name="Holroyd N."/>
            <person name="Hunt M."/>
            <person name="Mantelin S."/>
            <person name="Naghra H."/>
            <person name="Pain A."/>
            <person name="Palomares-Rius J.E."/>
            <person name="Zarowiecki M."/>
            <person name="Berriman M."/>
            <person name="Jones J.T."/>
            <person name="Urwin P.E."/>
        </authorList>
    </citation>
    <scope>NUCLEOTIDE SEQUENCE [LARGE SCALE GENOMIC DNA]</scope>
    <source>
        <strain evidence="3">Lindley</strain>
    </source>
</reference>
<evidence type="ECO:0000313" key="3">
    <source>
        <dbReference type="Proteomes" id="UP000050741"/>
    </source>
</evidence>
<evidence type="ECO:0000256" key="1">
    <source>
        <dbReference type="SAM" id="MobiDB-lite"/>
    </source>
</evidence>
<accession>A0A183BQT5</accession>
<name>A0A183BQT5_GLOPA</name>
<keyword evidence="2" id="KW-0732">Signal</keyword>
<feature type="region of interest" description="Disordered" evidence="1">
    <location>
        <begin position="318"/>
        <end position="372"/>
    </location>
</feature>
<evidence type="ECO:0000256" key="2">
    <source>
        <dbReference type="SAM" id="SignalP"/>
    </source>
</evidence>
<proteinExistence type="predicted"/>
<feature type="signal peptide" evidence="2">
    <location>
        <begin position="1"/>
        <end position="23"/>
    </location>
</feature>